<sequence>MAATLITALVLIALVACAAFVIWMLREKNPALLQQQEQSVRTWFDHMIHRH</sequence>
<dbReference type="Proteomes" id="UP000189627">
    <property type="component" value="Chromosome 1"/>
</dbReference>
<dbReference type="AlphaFoldDB" id="A0A1U9UKQ8"/>
<evidence type="ECO:0000313" key="1">
    <source>
        <dbReference type="EMBL" id="AQV93294.1"/>
    </source>
</evidence>
<gene>
    <name evidence="1" type="ORF">BJN34_05215</name>
</gene>
<proteinExistence type="predicted"/>
<name>A0A1U9UKQ8_CUPNE</name>
<evidence type="ECO:0000313" key="2">
    <source>
        <dbReference type="Proteomes" id="UP000189627"/>
    </source>
</evidence>
<dbReference type="EMBL" id="CP017757">
    <property type="protein sequence ID" value="AQV93294.1"/>
    <property type="molecule type" value="Genomic_DNA"/>
</dbReference>
<organism evidence="1 2">
    <name type="scientific">Cupriavidus necator</name>
    <name type="common">Alcaligenes eutrophus</name>
    <name type="synonym">Ralstonia eutropha</name>
    <dbReference type="NCBI Taxonomy" id="106590"/>
    <lineage>
        <taxon>Bacteria</taxon>
        <taxon>Pseudomonadati</taxon>
        <taxon>Pseudomonadota</taxon>
        <taxon>Betaproteobacteria</taxon>
        <taxon>Burkholderiales</taxon>
        <taxon>Burkholderiaceae</taxon>
        <taxon>Cupriavidus</taxon>
    </lineage>
</organism>
<reference evidence="2" key="1">
    <citation type="submission" date="2017-02" db="EMBL/GenBank/DDBJ databases">
        <title>Complete genome sequence of Cupriavidus necator strain NH9, a 3-chlorobenzoate degrader.</title>
        <authorList>
            <person name="Moriuchi R."/>
            <person name="Dohra H."/>
            <person name="Ogawa N."/>
        </authorList>
    </citation>
    <scope>NUCLEOTIDE SEQUENCE [LARGE SCALE GENOMIC DNA]</scope>
    <source>
        <strain evidence="2">NH9</strain>
    </source>
</reference>
<dbReference type="RefSeq" id="WP_164704821.1">
    <property type="nucleotide sequence ID" value="NZ_CP017757.2"/>
</dbReference>
<protein>
    <submittedName>
        <fullName evidence="1">Uncharacterized protein</fullName>
    </submittedName>
</protein>
<dbReference type="KEGG" id="cuh:BJN34_05215"/>
<accession>A0A1U9UKQ8</accession>